<dbReference type="Proteomes" id="UP000095552">
    <property type="component" value="Unassembled WGS sequence"/>
</dbReference>
<dbReference type="Pfam" id="PF13801">
    <property type="entry name" value="Metal_resist"/>
    <property type="match status" value="1"/>
</dbReference>
<evidence type="ECO:0000313" key="4">
    <source>
        <dbReference type="Proteomes" id="UP000095552"/>
    </source>
</evidence>
<reference evidence="3 4" key="1">
    <citation type="submission" date="2016-08" db="EMBL/GenBank/DDBJ databases">
        <title>Draft genome of Fabibacter sp. strain SK-8.</title>
        <authorList>
            <person name="Wong S.-K."/>
            <person name="Hamasaki K."/>
            <person name="Yoshizawa S."/>
        </authorList>
    </citation>
    <scope>NUCLEOTIDE SEQUENCE [LARGE SCALE GENOMIC DNA]</scope>
    <source>
        <strain evidence="3 4">SK-8</strain>
    </source>
</reference>
<dbReference type="EMBL" id="MDGQ01000004">
    <property type="protein sequence ID" value="OEK05749.1"/>
    <property type="molecule type" value="Genomic_DNA"/>
</dbReference>
<feature type="compositionally biased region" description="Basic and acidic residues" evidence="1">
    <location>
        <begin position="65"/>
        <end position="79"/>
    </location>
</feature>
<evidence type="ECO:0000313" key="3">
    <source>
        <dbReference type="EMBL" id="OEK05749.1"/>
    </source>
</evidence>
<keyword evidence="4" id="KW-1185">Reference proteome</keyword>
<dbReference type="Gene3D" id="1.20.120.1490">
    <property type="match status" value="1"/>
</dbReference>
<evidence type="ECO:0000256" key="1">
    <source>
        <dbReference type="SAM" id="MobiDB-lite"/>
    </source>
</evidence>
<feature type="region of interest" description="Disordered" evidence="1">
    <location>
        <begin position="149"/>
        <end position="177"/>
    </location>
</feature>
<dbReference type="STRING" id="1563681.BFP71_06400"/>
<dbReference type="OrthoDB" id="982419at2"/>
<dbReference type="RefSeq" id="WP_069834667.1">
    <property type="nucleotide sequence ID" value="NZ_MDGQ01000004.1"/>
</dbReference>
<organism evidence="3 4">
    <name type="scientific">Roseivirga misakiensis</name>
    <dbReference type="NCBI Taxonomy" id="1563681"/>
    <lineage>
        <taxon>Bacteria</taxon>
        <taxon>Pseudomonadati</taxon>
        <taxon>Bacteroidota</taxon>
        <taxon>Cytophagia</taxon>
        <taxon>Cytophagales</taxon>
        <taxon>Roseivirgaceae</taxon>
        <taxon>Roseivirga</taxon>
    </lineage>
</organism>
<dbReference type="PANTHER" id="PTHR38102:SF1">
    <property type="entry name" value="PERIPLASMIC CHAPERONE SPY"/>
    <property type="match status" value="1"/>
</dbReference>
<comment type="caution">
    <text evidence="3">The sequence shown here is derived from an EMBL/GenBank/DDBJ whole genome shotgun (WGS) entry which is preliminary data.</text>
</comment>
<evidence type="ECO:0008006" key="5">
    <source>
        <dbReference type="Google" id="ProtNLM"/>
    </source>
</evidence>
<accession>A0A1E5T2Z5</accession>
<protein>
    <recommendedName>
        <fullName evidence="5">Periplasmic heavy metal sensor</fullName>
    </recommendedName>
</protein>
<dbReference type="InterPro" id="IPR025961">
    <property type="entry name" value="Metal_resist"/>
</dbReference>
<gene>
    <name evidence="3" type="ORF">BFP71_06400</name>
</gene>
<feature type="chain" id="PRO_5009185963" description="Periplasmic heavy metal sensor" evidence="2">
    <location>
        <begin position="26"/>
        <end position="177"/>
    </location>
</feature>
<dbReference type="AlphaFoldDB" id="A0A1E5T2Z5"/>
<name>A0A1E5T2Z5_9BACT</name>
<feature type="compositionally biased region" description="Basic residues" evidence="1">
    <location>
        <begin position="168"/>
        <end position="177"/>
    </location>
</feature>
<evidence type="ECO:0000256" key="2">
    <source>
        <dbReference type="SAM" id="SignalP"/>
    </source>
</evidence>
<feature type="region of interest" description="Disordered" evidence="1">
    <location>
        <begin position="25"/>
        <end position="79"/>
    </location>
</feature>
<dbReference type="PANTHER" id="PTHR38102">
    <property type="entry name" value="PERIPLASMIC CHAPERONE SPY"/>
    <property type="match status" value="1"/>
</dbReference>
<keyword evidence="2" id="KW-0732">Signal</keyword>
<dbReference type="InterPro" id="IPR052211">
    <property type="entry name" value="Cpx_auxiliary_protein"/>
</dbReference>
<proteinExistence type="predicted"/>
<sequence>MKTQKLKRYGFALATLLFLGTTAQAQRFQSNDRPEHPPQEMVKGQKPGKGQEQGHKGPKIPNLTEEQKEQLHSFRLESEKTSLPIRNEVAEKEARLKTLVTAESYNEKAVNKVIEEISELKTSLMKLKVAEGQKVKSILTEEQLVIFNNQIAEGPKQGKGKDAGQKGGARRGPNHGR</sequence>
<feature type="signal peptide" evidence="2">
    <location>
        <begin position="1"/>
        <end position="25"/>
    </location>
</feature>